<comment type="caution">
    <text evidence="1">The sequence shown here is derived from an EMBL/GenBank/DDBJ whole genome shotgun (WGS) entry which is preliminary data.</text>
</comment>
<accession>A0ACB5TUJ6</accession>
<organism evidence="1 2">
    <name type="scientific">Candida boidinii</name>
    <name type="common">Yeast</name>
    <dbReference type="NCBI Taxonomy" id="5477"/>
    <lineage>
        <taxon>Eukaryota</taxon>
        <taxon>Fungi</taxon>
        <taxon>Dikarya</taxon>
        <taxon>Ascomycota</taxon>
        <taxon>Saccharomycotina</taxon>
        <taxon>Pichiomycetes</taxon>
        <taxon>Pichiales</taxon>
        <taxon>Pichiaceae</taxon>
        <taxon>Ogataea</taxon>
        <taxon>Ogataea/Candida clade</taxon>
    </lineage>
</organism>
<gene>
    <name evidence="1" type="ORF">Cboi01_000339900</name>
</gene>
<dbReference type="EMBL" id="BSXV01001847">
    <property type="protein sequence ID" value="GME94117.1"/>
    <property type="molecule type" value="Genomic_DNA"/>
</dbReference>
<evidence type="ECO:0000313" key="1">
    <source>
        <dbReference type="EMBL" id="GME94117.1"/>
    </source>
</evidence>
<evidence type="ECO:0000313" key="2">
    <source>
        <dbReference type="Proteomes" id="UP001165101"/>
    </source>
</evidence>
<name>A0ACB5TUJ6_CANBO</name>
<proteinExistence type="predicted"/>
<keyword evidence="2" id="KW-1185">Reference proteome</keyword>
<dbReference type="Proteomes" id="UP001165101">
    <property type="component" value="Unassembled WGS sequence"/>
</dbReference>
<sequence length="552" mass="63455">MVCSSSALFDRRANTKRPTIPKRLLQGLSASKDNKKKKESTTLDELFTDGVDQEESGDRWLSSDLAKALRFYQLSFTSYKKCLEIDPTYFDGIYNLSRLLLSVYNNFVKNEAVNVNLLVNVADAISGDGVIQSLLDIIRFYENSLNIIENNQVSGLTKLPIDMYYNAALCYFELIEDIISNENIDDVKFNDLLLILNKSQLLFNNVLKEQVTELDNFISSFTNDESEDEKDRSLALKNEEYASIEETVTPSVVLDTVLNCYRLVSTTFEAAITDYQVKRIEEISGSFISDADTISRTLLERFQNKENSLGINDIDVIPSLTHDEVDELKLTKITFNGSKLINFNEFINNWDNEACKIEAFDINREGFNKFKIEYLMAKAESYSNILEKSEDEFFINKPTDQEKWEILSTQSTIYKNCFELIKTEFQKTSKGINNEHSKNLLSLCTILIQRCDVDIKRSILNSDQANKSREILKKNAITFLKSCILYSNQSGGLKETITDKLLKQKRKTEAFLRLTLIEKNFSEEVISKHAGDKINWETELEEILYLNIYDKL</sequence>
<protein>
    <submittedName>
        <fullName evidence="1">Unnamed protein product</fullName>
    </submittedName>
</protein>
<reference evidence="1" key="1">
    <citation type="submission" date="2023-04" db="EMBL/GenBank/DDBJ databases">
        <title>Candida boidinii NBRC 1967.</title>
        <authorList>
            <person name="Ichikawa N."/>
            <person name="Sato H."/>
            <person name="Tonouchi N."/>
        </authorList>
    </citation>
    <scope>NUCLEOTIDE SEQUENCE</scope>
    <source>
        <strain evidence="1">NBRC 1967</strain>
    </source>
</reference>